<dbReference type="EMBL" id="JTDY01001322">
    <property type="protein sequence ID" value="KOB74206.1"/>
    <property type="molecule type" value="Genomic_DNA"/>
</dbReference>
<gene>
    <name evidence="2" type="ORF">OBRU01_09484</name>
</gene>
<evidence type="ECO:0000313" key="3">
    <source>
        <dbReference type="Proteomes" id="UP000037510"/>
    </source>
</evidence>
<accession>A0A0L7LG95</accession>
<feature type="domain" description="Fatty acyl-CoA reductase C-terminal" evidence="1">
    <location>
        <begin position="4"/>
        <end position="72"/>
    </location>
</feature>
<organism evidence="2 3">
    <name type="scientific">Operophtera brumata</name>
    <name type="common">Winter moth</name>
    <name type="synonym">Phalaena brumata</name>
    <dbReference type="NCBI Taxonomy" id="104452"/>
    <lineage>
        <taxon>Eukaryota</taxon>
        <taxon>Metazoa</taxon>
        <taxon>Ecdysozoa</taxon>
        <taxon>Arthropoda</taxon>
        <taxon>Hexapoda</taxon>
        <taxon>Insecta</taxon>
        <taxon>Pterygota</taxon>
        <taxon>Neoptera</taxon>
        <taxon>Endopterygota</taxon>
        <taxon>Lepidoptera</taxon>
        <taxon>Glossata</taxon>
        <taxon>Ditrysia</taxon>
        <taxon>Geometroidea</taxon>
        <taxon>Geometridae</taxon>
        <taxon>Larentiinae</taxon>
        <taxon>Operophtera</taxon>
    </lineage>
</organism>
<proteinExistence type="predicted"/>
<protein>
    <submittedName>
        <fullName evidence="2">Fatty-acyl-CoA reductase</fullName>
    </submittedName>
</protein>
<keyword evidence="3" id="KW-1185">Reference proteome</keyword>
<sequence length="83" mass="9880">MYNRYVKLQAKVSTNREHIKFFSSRSYNISANKTEALFRSLSERDAKLFPFNPKELNGKQYLPVYCGGIRRFEEEMRVHQVIC</sequence>
<reference evidence="2 3" key="1">
    <citation type="journal article" date="2015" name="Genome Biol. Evol.">
        <title>The genome of winter moth (Operophtera brumata) provides a genomic perspective on sexual dimorphism and phenology.</title>
        <authorList>
            <person name="Derks M.F."/>
            <person name="Smit S."/>
            <person name="Salis L."/>
            <person name="Schijlen E."/>
            <person name="Bossers A."/>
            <person name="Mateman C."/>
            <person name="Pijl A.S."/>
            <person name="de Ridder D."/>
            <person name="Groenen M.A."/>
            <person name="Visser M.E."/>
            <person name="Megens H.J."/>
        </authorList>
    </citation>
    <scope>NUCLEOTIDE SEQUENCE [LARGE SCALE GENOMIC DNA]</scope>
    <source>
        <strain evidence="2">WM2013NL</strain>
        <tissue evidence="2">Head and thorax</tissue>
    </source>
</reference>
<dbReference type="CDD" id="cd09071">
    <property type="entry name" value="FAR_C"/>
    <property type="match status" value="1"/>
</dbReference>
<dbReference type="InterPro" id="IPR033640">
    <property type="entry name" value="FAR_C"/>
</dbReference>
<dbReference type="AlphaFoldDB" id="A0A0L7LG95"/>
<comment type="caution">
    <text evidence="2">The sequence shown here is derived from an EMBL/GenBank/DDBJ whole genome shotgun (WGS) entry which is preliminary data.</text>
</comment>
<dbReference type="Pfam" id="PF03015">
    <property type="entry name" value="Sterile"/>
    <property type="match status" value="1"/>
</dbReference>
<evidence type="ECO:0000259" key="1">
    <source>
        <dbReference type="Pfam" id="PF03015"/>
    </source>
</evidence>
<evidence type="ECO:0000313" key="2">
    <source>
        <dbReference type="EMBL" id="KOB74206.1"/>
    </source>
</evidence>
<name>A0A0L7LG95_OPEBR</name>
<dbReference type="Proteomes" id="UP000037510">
    <property type="component" value="Unassembled WGS sequence"/>
</dbReference>